<name>A0A8S0VZN5_CYCAE</name>
<evidence type="ECO:0000313" key="2">
    <source>
        <dbReference type="Proteomes" id="UP000467700"/>
    </source>
</evidence>
<sequence>MLVRYRCEFKFSSRGILLGTPILRIEALMFVQGSLGYGYGTSTPRRYGYPSYSARRCRRKITSSFTSSSFDVGLTGPRLWSILIIKLSKKYYLTQETWLTRSANYPLSVCLNDSYGGYVPLDAS</sequence>
<reference evidence="1 2" key="1">
    <citation type="submission" date="2020-01" db="EMBL/GenBank/DDBJ databases">
        <authorList>
            <person name="Gupta K D."/>
        </authorList>
    </citation>
    <scope>NUCLEOTIDE SEQUENCE [LARGE SCALE GENOMIC DNA]</scope>
</reference>
<dbReference type="EMBL" id="CACVBS010000072">
    <property type="protein sequence ID" value="CAA7268924.1"/>
    <property type="molecule type" value="Genomic_DNA"/>
</dbReference>
<protein>
    <submittedName>
        <fullName evidence="1">Uncharacterized protein</fullName>
    </submittedName>
</protein>
<keyword evidence="2" id="KW-1185">Reference proteome</keyword>
<evidence type="ECO:0000313" key="1">
    <source>
        <dbReference type="EMBL" id="CAA7268924.1"/>
    </source>
</evidence>
<proteinExistence type="predicted"/>
<organism evidence="1 2">
    <name type="scientific">Cyclocybe aegerita</name>
    <name type="common">Black poplar mushroom</name>
    <name type="synonym">Agrocybe aegerita</name>
    <dbReference type="NCBI Taxonomy" id="1973307"/>
    <lineage>
        <taxon>Eukaryota</taxon>
        <taxon>Fungi</taxon>
        <taxon>Dikarya</taxon>
        <taxon>Basidiomycota</taxon>
        <taxon>Agaricomycotina</taxon>
        <taxon>Agaricomycetes</taxon>
        <taxon>Agaricomycetidae</taxon>
        <taxon>Agaricales</taxon>
        <taxon>Agaricineae</taxon>
        <taxon>Bolbitiaceae</taxon>
        <taxon>Cyclocybe</taxon>
    </lineage>
</organism>
<comment type="caution">
    <text evidence="1">The sequence shown here is derived from an EMBL/GenBank/DDBJ whole genome shotgun (WGS) entry which is preliminary data.</text>
</comment>
<dbReference type="Proteomes" id="UP000467700">
    <property type="component" value="Unassembled WGS sequence"/>
</dbReference>
<gene>
    <name evidence="1" type="ORF">AAE3_LOCUS11182</name>
</gene>
<dbReference type="AlphaFoldDB" id="A0A8S0VZN5"/>
<accession>A0A8S0VZN5</accession>